<protein>
    <recommendedName>
        <fullName evidence="3">Nucleoside triphosphate pyrophosphatase</fullName>
        <ecNumber evidence="3">3.6.1.9</ecNumber>
    </recommendedName>
    <alternativeName>
        <fullName evidence="3">Nucleotide pyrophosphatase</fullName>
        <shortName evidence="3">Nucleotide PPase</shortName>
    </alternativeName>
</protein>
<evidence type="ECO:0000313" key="4">
    <source>
        <dbReference type="EMBL" id="ORW23095.1"/>
    </source>
</evidence>
<dbReference type="Gene3D" id="3.90.950.10">
    <property type="match status" value="1"/>
</dbReference>
<comment type="catalytic activity">
    <reaction evidence="3">
        <text>a 2'-deoxyribonucleoside 5'-triphosphate + H2O = a 2'-deoxyribonucleoside 5'-phosphate + diphosphate + H(+)</text>
        <dbReference type="Rhea" id="RHEA:44644"/>
        <dbReference type="ChEBI" id="CHEBI:15377"/>
        <dbReference type="ChEBI" id="CHEBI:15378"/>
        <dbReference type="ChEBI" id="CHEBI:33019"/>
        <dbReference type="ChEBI" id="CHEBI:61560"/>
        <dbReference type="ChEBI" id="CHEBI:65317"/>
        <dbReference type="EC" id="3.6.1.9"/>
    </reaction>
</comment>
<evidence type="ECO:0000256" key="2">
    <source>
        <dbReference type="ARBA" id="ARBA00022801"/>
    </source>
</evidence>
<dbReference type="NCBIfam" id="TIGR00172">
    <property type="entry name" value="maf"/>
    <property type="match status" value="1"/>
</dbReference>
<dbReference type="GO" id="GO:0047429">
    <property type="term" value="F:nucleoside triphosphate diphosphatase activity"/>
    <property type="evidence" value="ECO:0007669"/>
    <property type="project" value="UniProtKB-EC"/>
</dbReference>
<comment type="similarity">
    <text evidence="3">Belongs to the Maf family.</text>
</comment>
<dbReference type="STRING" id="1782.AWC18_04975"/>
<organism evidence="4 5">
    <name type="scientific">Mycolicibacter nonchromogenicus</name>
    <name type="common">Mycobacterium nonchromogenicum</name>
    <dbReference type="NCBI Taxonomy" id="1782"/>
    <lineage>
        <taxon>Bacteria</taxon>
        <taxon>Bacillati</taxon>
        <taxon>Actinomycetota</taxon>
        <taxon>Actinomycetes</taxon>
        <taxon>Mycobacteriales</taxon>
        <taxon>Mycobacteriaceae</taxon>
        <taxon>Mycolicibacter</taxon>
    </lineage>
</organism>
<dbReference type="InterPro" id="IPR003697">
    <property type="entry name" value="Maf-like"/>
</dbReference>
<dbReference type="PANTHER" id="PTHR43213:SF5">
    <property type="entry name" value="BIFUNCTIONAL DTTP_UTP PYROPHOSPHATASE_METHYLTRANSFERASE PROTEIN-RELATED"/>
    <property type="match status" value="1"/>
</dbReference>
<reference evidence="4 5" key="1">
    <citation type="submission" date="2016-01" db="EMBL/GenBank/DDBJ databases">
        <title>The new phylogeny of the genus Mycobacterium.</title>
        <authorList>
            <person name="Tarcisio F."/>
            <person name="Conor M."/>
            <person name="Antonella G."/>
            <person name="Elisabetta G."/>
            <person name="Giulia F.S."/>
            <person name="Sara T."/>
            <person name="Anna F."/>
            <person name="Clotilde B."/>
            <person name="Roberto B."/>
            <person name="Veronica D.S."/>
            <person name="Fabio R."/>
            <person name="Monica P."/>
            <person name="Olivier J."/>
            <person name="Enrico T."/>
            <person name="Nicola S."/>
        </authorList>
    </citation>
    <scope>NUCLEOTIDE SEQUENCE [LARGE SCALE GENOMIC DNA]</scope>
    <source>
        <strain evidence="4 5">DSM 44164</strain>
    </source>
</reference>
<keyword evidence="3" id="KW-0963">Cytoplasm</keyword>
<dbReference type="Proteomes" id="UP000193108">
    <property type="component" value="Unassembled WGS sequence"/>
</dbReference>
<dbReference type="GO" id="GO:0005737">
    <property type="term" value="C:cytoplasm"/>
    <property type="evidence" value="ECO:0007669"/>
    <property type="project" value="UniProtKB-SubCell"/>
</dbReference>
<sequence>MTRLVLGSASSGRLAVLRGAGIDPLVVVSGVDEDAVMAGLPADASPDAVTGALAAAKAAEVAATLQPPVSTDCVVIGCDSMLYIDGELCGKPPTVDEARNRWRAMAGNSGELYTGHSLIRLRDNEITHQITETAVTTVRFGNPDDDDLEAYLASGEPLRVAGGFTLDGLGGWFVDGVDGDPSSVIGISLPMLRRLLRPAGLSVAALWAANPVT</sequence>
<dbReference type="PIRSF" id="PIRSF006305">
    <property type="entry name" value="Maf"/>
    <property type="match status" value="1"/>
</dbReference>
<dbReference type="GO" id="GO:0009117">
    <property type="term" value="P:nucleotide metabolic process"/>
    <property type="evidence" value="ECO:0007669"/>
    <property type="project" value="UniProtKB-KW"/>
</dbReference>
<dbReference type="Pfam" id="PF02545">
    <property type="entry name" value="Maf"/>
    <property type="match status" value="1"/>
</dbReference>
<dbReference type="AlphaFoldDB" id="A0A1X1ZIJ9"/>
<comment type="caution">
    <text evidence="3">Lacks conserved residue(s) required for the propagation of feature annotation.</text>
</comment>
<name>A0A1X1ZIJ9_MYCNO</name>
<dbReference type="EMBL" id="LQPI01000030">
    <property type="protein sequence ID" value="ORW23095.1"/>
    <property type="molecule type" value="Genomic_DNA"/>
</dbReference>
<comment type="subcellular location">
    <subcellularLocation>
        <location evidence="3">Cytoplasm</location>
    </subcellularLocation>
</comment>
<gene>
    <name evidence="4" type="ORF">AWC18_04975</name>
</gene>
<accession>A0A1X1ZIJ9</accession>
<comment type="caution">
    <text evidence="4">The sequence shown here is derived from an EMBL/GenBank/DDBJ whole genome shotgun (WGS) entry which is preliminary data.</text>
</comment>
<dbReference type="PANTHER" id="PTHR43213">
    <property type="entry name" value="BIFUNCTIONAL DTTP/UTP PYROPHOSPHATASE/METHYLTRANSFERASE PROTEIN-RELATED"/>
    <property type="match status" value="1"/>
</dbReference>
<dbReference type="EC" id="3.6.1.9" evidence="3"/>
<evidence type="ECO:0000256" key="3">
    <source>
        <dbReference type="HAMAP-Rule" id="MF_00528"/>
    </source>
</evidence>
<evidence type="ECO:0000313" key="5">
    <source>
        <dbReference type="Proteomes" id="UP000193108"/>
    </source>
</evidence>
<dbReference type="InterPro" id="IPR029001">
    <property type="entry name" value="ITPase-like_fam"/>
</dbReference>
<comment type="cofactor">
    <cofactor evidence="1 3">
        <name>a divalent metal cation</name>
        <dbReference type="ChEBI" id="CHEBI:60240"/>
    </cofactor>
</comment>
<evidence type="ECO:0000256" key="1">
    <source>
        <dbReference type="ARBA" id="ARBA00001968"/>
    </source>
</evidence>
<keyword evidence="5" id="KW-1185">Reference proteome</keyword>
<keyword evidence="3" id="KW-0546">Nucleotide metabolism</keyword>
<dbReference type="RefSeq" id="WP_085137965.1">
    <property type="nucleotide sequence ID" value="NZ_LQPI01000030.1"/>
</dbReference>
<comment type="function">
    <text evidence="3">Nucleoside triphosphate pyrophosphatase. May have a dual role in cell division arrest and in preventing the incorporation of modified nucleotides into cellular nucleic acids.</text>
</comment>
<dbReference type="HAMAP" id="MF_00528">
    <property type="entry name" value="Maf"/>
    <property type="match status" value="1"/>
</dbReference>
<keyword evidence="2 3" id="KW-0378">Hydrolase</keyword>
<feature type="active site" description="Proton acceptor" evidence="3">
    <location>
        <position position="79"/>
    </location>
</feature>
<proteinExistence type="inferred from homology"/>
<comment type="catalytic activity">
    <reaction evidence="3">
        <text>a ribonucleoside 5'-triphosphate + H2O = a ribonucleoside 5'-phosphate + diphosphate + H(+)</text>
        <dbReference type="Rhea" id="RHEA:23996"/>
        <dbReference type="ChEBI" id="CHEBI:15377"/>
        <dbReference type="ChEBI" id="CHEBI:15378"/>
        <dbReference type="ChEBI" id="CHEBI:33019"/>
        <dbReference type="ChEBI" id="CHEBI:58043"/>
        <dbReference type="ChEBI" id="CHEBI:61557"/>
        <dbReference type="EC" id="3.6.1.9"/>
    </reaction>
</comment>
<dbReference type="SUPFAM" id="SSF52972">
    <property type="entry name" value="ITPase-like"/>
    <property type="match status" value="1"/>
</dbReference>
<dbReference type="CDD" id="cd00555">
    <property type="entry name" value="Maf"/>
    <property type="match status" value="1"/>
</dbReference>